<sequence>MNETKKMRSIARNINRSWVAGLFAAFLLFDILAAGLTIGGWCYFQETKTGAEFSLKTPRHFETIDADQIPEEHQGYAQRSKRWILIPFQDTMIRAQYVYEDSSGKKQTVYAGKFLIFSWRCLALIILIQLLSLLSDMLTGSRKARRQLAPLYEMTQKAKELTDAAAFDESKFHDLEDAISQISPTGPDARLQTGDTELEGLEQAVNSLLDRMRQSYQQQARFVSDASHELRTPIAVIQGYANMLDRWGKEDEKILAESIDAIKSESDHMKKLVEQLLFLARGDSGRTKLTMEEFSLRETIKEVFDESVMIDSDHYYHLKESEDLKITGDAAMVKQAARILVDNAAKYTPAGADIVLQVKKNEKNHPCFVVQDEGIGIAAGDVSHVFERFFRADPARGRDSGGTGLGLSIAKWIVDRHGGYFQVLSREEIGTRITVCFPQNPH</sequence>
<evidence type="ECO:0000256" key="9">
    <source>
        <dbReference type="SAM" id="Phobius"/>
    </source>
</evidence>
<keyword evidence="9" id="KW-1133">Transmembrane helix</keyword>
<dbReference type="InterPro" id="IPR004358">
    <property type="entry name" value="Sig_transdc_His_kin-like_C"/>
</dbReference>
<dbReference type="FunFam" id="1.10.287.130:FF:000001">
    <property type="entry name" value="Two-component sensor histidine kinase"/>
    <property type="match status" value="1"/>
</dbReference>
<keyword evidence="4" id="KW-0597">Phosphoprotein</keyword>
<evidence type="ECO:0000256" key="2">
    <source>
        <dbReference type="ARBA" id="ARBA00004370"/>
    </source>
</evidence>
<dbReference type="SMART" id="SM00387">
    <property type="entry name" value="HATPase_c"/>
    <property type="match status" value="1"/>
</dbReference>
<protein>
    <recommendedName>
        <fullName evidence="3">histidine kinase</fullName>
        <ecNumber evidence="3">2.7.13.3</ecNumber>
    </recommendedName>
</protein>
<dbReference type="PRINTS" id="PR00344">
    <property type="entry name" value="BCTRLSENSOR"/>
</dbReference>
<dbReference type="SUPFAM" id="SSF47384">
    <property type="entry name" value="Homodimeric domain of signal transducing histidine kinase"/>
    <property type="match status" value="1"/>
</dbReference>
<comment type="caution">
    <text evidence="11">The sequence shown here is derived from an EMBL/GenBank/DDBJ whole genome shotgun (WGS) entry which is preliminary data.</text>
</comment>
<dbReference type="Proteomes" id="UP001065549">
    <property type="component" value="Unassembled WGS sequence"/>
</dbReference>
<dbReference type="PANTHER" id="PTHR45453:SF1">
    <property type="entry name" value="PHOSPHATE REGULON SENSOR PROTEIN PHOR"/>
    <property type="match status" value="1"/>
</dbReference>
<dbReference type="CDD" id="cd00082">
    <property type="entry name" value="HisKA"/>
    <property type="match status" value="1"/>
</dbReference>
<feature type="transmembrane region" description="Helical" evidence="9">
    <location>
        <begin position="117"/>
        <end position="138"/>
    </location>
</feature>
<dbReference type="InterPro" id="IPR036097">
    <property type="entry name" value="HisK_dim/P_sf"/>
</dbReference>
<dbReference type="GO" id="GO:0016036">
    <property type="term" value="P:cellular response to phosphate starvation"/>
    <property type="evidence" value="ECO:0007669"/>
    <property type="project" value="TreeGrafter"/>
</dbReference>
<keyword evidence="7" id="KW-0902">Two-component regulatory system</keyword>
<dbReference type="GO" id="GO:0005886">
    <property type="term" value="C:plasma membrane"/>
    <property type="evidence" value="ECO:0007669"/>
    <property type="project" value="TreeGrafter"/>
</dbReference>
<dbReference type="AlphaFoldDB" id="A0A9J6QVE4"/>
<dbReference type="Gene3D" id="3.30.565.10">
    <property type="entry name" value="Histidine kinase-like ATPase, C-terminal domain"/>
    <property type="match status" value="1"/>
</dbReference>
<evidence type="ECO:0000256" key="1">
    <source>
        <dbReference type="ARBA" id="ARBA00000085"/>
    </source>
</evidence>
<evidence type="ECO:0000256" key="5">
    <source>
        <dbReference type="ARBA" id="ARBA00022679"/>
    </source>
</evidence>
<dbReference type="InterPro" id="IPR005467">
    <property type="entry name" value="His_kinase_dom"/>
</dbReference>
<accession>A0A9J6QVE4</accession>
<evidence type="ECO:0000256" key="6">
    <source>
        <dbReference type="ARBA" id="ARBA00022777"/>
    </source>
</evidence>
<comment type="subcellular location">
    <subcellularLocation>
        <location evidence="2">Membrane</location>
    </subcellularLocation>
</comment>
<evidence type="ECO:0000313" key="12">
    <source>
        <dbReference type="Proteomes" id="UP001065549"/>
    </source>
</evidence>
<dbReference type="PROSITE" id="PS50109">
    <property type="entry name" value="HIS_KIN"/>
    <property type="match status" value="1"/>
</dbReference>
<gene>
    <name evidence="11" type="ORF">OBO34_12465</name>
</gene>
<feature type="domain" description="Histidine kinase" evidence="10">
    <location>
        <begin position="225"/>
        <end position="441"/>
    </location>
</feature>
<dbReference type="CDD" id="cd00075">
    <property type="entry name" value="HATPase"/>
    <property type="match status" value="1"/>
</dbReference>
<keyword evidence="9" id="KW-0812">Transmembrane</keyword>
<evidence type="ECO:0000256" key="7">
    <source>
        <dbReference type="ARBA" id="ARBA00023012"/>
    </source>
</evidence>
<dbReference type="Gene3D" id="1.10.287.130">
    <property type="match status" value="1"/>
</dbReference>
<evidence type="ECO:0000256" key="3">
    <source>
        <dbReference type="ARBA" id="ARBA00012438"/>
    </source>
</evidence>
<organism evidence="11 12">
    <name type="scientific">Hominibacterium faecale</name>
    <dbReference type="NCBI Taxonomy" id="2839743"/>
    <lineage>
        <taxon>Bacteria</taxon>
        <taxon>Bacillati</taxon>
        <taxon>Bacillota</taxon>
        <taxon>Clostridia</taxon>
        <taxon>Peptostreptococcales</taxon>
        <taxon>Anaerovoracaceae</taxon>
        <taxon>Hominibacterium</taxon>
    </lineage>
</organism>
<dbReference type="InterPro" id="IPR050351">
    <property type="entry name" value="BphY/WalK/GraS-like"/>
</dbReference>
<comment type="catalytic activity">
    <reaction evidence="1">
        <text>ATP + protein L-histidine = ADP + protein N-phospho-L-histidine.</text>
        <dbReference type="EC" id="2.7.13.3"/>
    </reaction>
</comment>
<keyword evidence="6 11" id="KW-0418">Kinase</keyword>
<dbReference type="InterPro" id="IPR003661">
    <property type="entry name" value="HisK_dim/P_dom"/>
</dbReference>
<dbReference type="SUPFAM" id="SSF55874">
    <property type="entry name" value="ATPase domain of HSP90 chaperone/DNA topoisomerase II/histidine kinase"/>
    <property type="match status" value="1"/>
</dbReference>
<keyword evidence="8 9" id="KW-0472">Membrane</keyword>
<dbReference type="Pfam" id="PF00512">
    <property type="entry name" value="HisKA"/>
    <property type="match status" value="1"/>
</dbReference>
<dbReference type="EMBL" id="JAOSHN010000005">
    <property type="protein sequence ID" value="MCU7379159.1"/>
    <property type="molecule type" value="Genomic_DNA"/>
</dbReference>
<dbReference type="GO" id="GO:0000155">
    <property type="term" value="F:phosphorelay sensor kinase activity"/>
    <property type="evidence" value="ECO:0007669"/>
    <property type="project" value="InterPro"/>
</dbReference>
<keyword evidence="5" id="KW-0808">Transferase</keyword>
<dbReference type="Pfam" id="PF02518">
    <property type="entry name" value="HATPase_c"/>
    <property type="match status" value="1"/>
</dbReference>
<dbReference type="PANTHER" id="PTHR45453">
    <property type="entry name" value="PHOSPHATE REGULON SENSOR PROTEIN PHOR"/>
    <property type="match status" value="1"/>
</dbReference>
<dbReference type="SMART" id="SM00388">
    <property type="entry name" value="HisKA"/>
    <property type="match status" value="1"/>
</dbReference>
<evidence type="ECO:0000256" key="8">
    <source>
        <dbReference type="ARBA" id="ARBA00023136"/>
    </source>
</evidence>
<reference evidence="11" key="1">
    <citation type="submission" date="2022-09" db="EMBL/GenBank/DDBJ databases">
        <title>Culturomic study of gut microbiota in children with autism spectrum disorder.</title>
        <authorList>
            <person name="Efimov B.A."/>
            <person name="Chaplin A.V."/>
            <person name="Sokolova S.R."/>
            <person name="Pikina A.P."/>
            <person name="Korzhanova M."/>
            <person name="Belova V."/>
            <person name="Korostin D."/>
        </authorList>
    </citation>
    <scope>NUCLEOTIDE SEQUENCE</scope>
    <source>
        <strain evidence="11">ASD5510</strain>
    </source>
</reference>
<evidence type="ECO:0000313" key="11">
    <source>
        <dbReference type="EMBL" id="MCU7379159.1"/>
    </source>
</evidence>
<dbReference type="GO" id="GO:0004721">
    <property type="term" value="F:phosphoprotein phosphatase activity"/>
    <property type="evidence" value="ECO:0007669"/>
    <property type="project" value="TreeGrafter"/>
</dbReference>
<name>A0A9J6QVE4_9FIRM</name>
<proteinExistence type="predicted"/>
<dbReference type="InterPro" id="IPR003594">
    <property type="entry name" value="HATPase_dom"/>
</dbReference>
<keyword evidence="12" id="KW-1185">Reference proteome</keyword>
<evidence type="ECO:0000256" key="4">
    <source>
        <dbReference type="ARBA" id="ARBA00022553"/>
    </source>
</evidence>
<evidence type="ECO:0000259" key="10">
    <source>
        <dbReference type="PROSITE" id="PS50109"/>
    </source>
</evidence>
<dbReference type="FunFam" id="3.30.565.10:FF:000006">
    <property type="entry name" value="Sensor histidine kinase WalK"/>
    <property type="match status" value="1"/>
</dbReference>
<dbReference type="EC" id="2.7.13.3" evidence="3"/>
<dbReference type="RefSeq" id="WP_269478572.1">
    <property type="nucleotide sequence ID" value="NZ_JAOSHN010000005.1"/>
</dbReference>
<dbReference type="InterPro" id="IPR036890">
    <property type="entry name" value="HATPase_C_sf"/>
</dbReference>